<accession>A0A345P976</accession>
<organism evidence="1 2">
    <name type="scientific">Aquirhabdus parva</name>
    <dbReference type="NCBI Taxonomy" id="2283318"/>
    <lineage>
        <taxon>Bacteria</taxon>
        <taxon>Pseudomonadati</taxon>
        <taxon>Pseudomonadota</taxon>
        <taxon>Gammaproteobacteria</taxon>
        <taxon>Moraxellales</taxon>
        <taxon>Moraxellaceae</taxon>
        <taxon>Aquirhabdus</taxon>
    </lineage>
</organism>
<protein>
    <submittedName>
        <fullName evidence="1">Uncharacterized protein</fullName>
    </submittedName>
</protein>
<name>A0A345P976_9GAMM</name>
<dbReference type="Proteomes" id="UP000253940">
    <property type="component" value="Chromosome"/>
</dbReference>
<reference evidence="1 2" key="1">
    <citation type="submission" date="2018-07" db="EMBL/GenBank/DDBJ databases">
        <title>Genome sequencing of Moraxellaceae gen. HYN0046.</title>
        <authorList>
            <person name="Kim M."/>
            <person name="Yi H."/>
        </authorList>
    </citation>
    <scope>NUCLEOTIDE SEQUENCE [LARGE SCALE GENOMIC DNA]</scope>
    <source>
        <strain evidence="1 2">HYN0046</strain>
    </source>
</reference>
<keyword evidence="2" id="KW-1185">Reference proteome</keyword>
<proteinExistence type="predicted"/>
<dbReference type="EMBL" id="CP031222">
    <property type="protein sequence ID" value="AXI03835.1"/>
    <property type="molecule type" value="Genomic_DNA"/>
</dbReference>
<dbReference type="AlphaFoldDB" id="A0A345P976"/>
<dbReference type="OrthoDB" id="7050922at2"/>
<dbReference type="RefSeq" id="WP_114899943.1">
    <property type="nucleotide sequence ID" value="NZ_CP031222.1"/>
</dbReference>
<dbReference type="KEGG" id="mbah:HYN46_13925"/>
<evidence type="ECO:0000313" key="1">
    <source>
        <dbReference type="EMBL" id="AXI03835.1"/>
    </source>
</evidence>
<gene>
    <name evidence="1" type="ORF">HYN46_13925</name>
</gene>
<sequence length="588" mass="57912">MSNIELQISETVIALQTQSGTVIDLVAGAVVVLDPSSLVDTLVLSRMSAISSGLSIASSSVSTISSGLSIVASTVSNTTSILSALSSGFSTIRSSVSAISSGLTTTNTAVSTLSAGLSNISTSLSNTTSAVSAVSSGLSTARSSVSAVSSGLSSVSSGLSSVNSAVSALSSGLSMTISGVSSVSSGLSSVSTGLSNSTSAISAVSSGLSSTIAQVTVSLSNTNAAGVAISSGLSVTTSSVSAISSSLSMAYDSFGLAINNTNSAVSSISSGLSITTSSVSAVSSGLAALGSMATQNASTVNITGGAITTTGGVTIDSGTTGALTIKSGTAVETNFLMRRIGANVDEGKIQIRHLGTAAFDIRSLNDAGSSAHSILRAERSSGISWSMLQLLPISGQVVVGANTVPSADKFGVVGRGYFSQGLTSVGSTDIDGTTNGGALISNATTGQAQLTFVKKGAAVDEKNVDFLLAPSGSFIMRTASDNWANGTTEIMRAVRGTGINVTALQLLPTMGQVLMGTSSASGGDKLRVSGSASFLSPTSLGKYTLSTLPSAAAFNGYLIDVTDATGGAKTCRSNGTNWQILNTTTTVA</sequence>
<evidence type="ECO:0000313" key="2">
    <source>
        <dbReference type="Proteomes" id="UP000253940"/>
    </source>
</evidence>